<dbReference type="PANTHER" id="PTHR42878:SF7">
    <property type="entry name" value="SENSOR HISTIDINE KINASE GLRK"/>
    <property type="match status" value="1"/>
</dbReference>
<keyword evidence="6" id="KW-0808">Transferase</keyword>
<evidence type="ECO:0000256" key="6">
    <source>
        <dbReference type="ARBA" id="ARBA00022679"/>
    </source>
</evidence>
<dbReference type="CDD" id="cd06225">
    <property type="entry name" value="HAMP"/>
    <property type="match status" value="1"/>
</dbReference>
<dbReference type="PROSITE" id="PS50112">
    <property type="entry name" value="PAS"/>
    <property type="match status" value="1"/>
</dbReference>
<evidence type="ECO:0000256" key="1">
    <source>
        <dbReference type="ARBA" id="ARBA00000085"/>
    </source>
</evidence>
<evidence type="ECO:0000256" key="8">
    <source>
        <dbReference type="ARBA" id="ARBA00022741"/>
    </source>
</evidence>
<reference evidence="19 20" key="1">
    <citation type="submission" date="2014-04" db="EMBL/GenBank/DDBJ databases">
        <title>A comprehensive comparison of genomes of Erythrobacter spp. Strains.</title>
        <authorList>
            <person name="Zheng Q."/>
        </authorList>
    </citation>
    <scope>NUCLEOTIDE SEQUENCE [LARGE SCALE GENOMIC DNA]</scope>
    <source>
        <strain evidence="19 20">DSM 8509</strain>
    </source>
</reference>
<keyword evidence="12" id="KW-0902">Two-component regulatory system</keyword>
<name>A0A074N476_9SPHN</name>
<dbReference type="SUPFAM" id="SSF55785">
    <property type="entry name" value="PYP-like sensor domain (PAS domain)"/>
    <property type="match status" value="1"/>
</dbReference>
<dbReference type="GO" id="GO:0007234">
    <property type="term" value="P:osmosensory signaling via phosphorelay pathway"/>
    <property type="evidence" value="ECO:0007669"/>
    <property type="project" value="TreeGrafter"/>
</dbReference>
<evidence type="ECO:0000256" key="3">
    <source>
        <dbReference type="ARBA" id="ARBA00012438"/>
    </source>
</evidence>
<keyword evidence="20" id="KW-1185">Reference proteome</keyword>
<evidence type="ECO:0000259" key="17">
    <source>
        <dbReference type="PROSITE" id="PS50112"/>
    </source>
</evidence>
<dbReference type="InterPro" id="IPR036890">
    <property type="entry name" value="HATPase_C_sf"/>
</dbReference>
<dbReference type="Pfam" id="PF00672">
    <property type="entry name" value="HAMP"/>
    <property type="match status" value="1"/>
</dbReference>
<dbReference type="InterPro" id="IPR035965">
    <property type="entry name" value="PAS-like_dom_sf"/>
</dbReference>
<dbReference type="InterPro" id="IPR036097">
    <property type="entry name" value="HisK_dim/P_sf"/>
</dbReference>
<feature type="domain" description="PAS" evidence="17">
    <location>
        <begin position="433"/>
        <end position="468"/>
    </location>
</feature>
<evidence type="ECO:0000256" key="2">
    <source>
        <dbReference type="ARBA" id="ARBA00004651"/>
    </source>
</evidence>
<sequence length="779" mass="85268">MEASKATSLPEGAGPNDSSDVAGAEQMTAAPANDGRSGAERATIRLTRRSPRWLRRFIVASRRANVFLWLELLSVAGLVMAVIATWLAFTRDPETGELLPTLQVSLLLMATLVPAMAILVLAGRRLALRRAAGSTARLHVRLVFFFSMVAAVPTLLVAGFAAFLFQTGVDFWFSDDSRGLMENANELAQNYYDANQRDVRDETLAMAGDMRFYFSRGGTLANEEFPDFYALQAQGRKINESAIIQRLDDGSLRTAAIMDLLEDNRPIEFSETALPRLANGELVVVEGSPERIASIAPIDRDSGIYLYNARNTEATMFNSWSRAQAIARAYETLTSDARTLQLRFNIALVLVSLLLVGLAIWFALRFADRQVEPLTDLVGAARKVGQGNFALRVEGRTGADEIGLLNRAFNRMTAQLEKQTQALVSANRQIDDRRAFMEAVLESVTAGVISVDGEGRVLLLNGSAAALLEREGAKEPASMVGMRLEEFSPEIHRIAREGQESAIVTHAKGNELLTLAVKVAPGTSGSVITFEDITRQLLDQRQAAWSDVARRIAHEIKNPLTPIQLATERLKRRYRKQVEEADGELFDELTSTIVRQVGDLRKMVDEFSSFARLPKPVFRSEDPVDLVRQAVFLQEVAHSGIAFSVRADGLGSREMLCDRHQLGQAMTNVLKNAVEAVEARAAEAEGQYAGEIVVTMEGDDEMVSIIVEDNGIGLPTDRDRITEPYMTTREKGTGLGLAIVNKIVDEHGGDMSFAAGPGGGTRVTLRFARNPQILGGETA</sequence>
<evidence type="ECO:0000256" key="4">
    <source>
        <dbReference type="ARBA" id="ARBA00022475"/>
    </source>
</evidence>
<feature type="domain" description="Histidine kinase" evidence="16">
    <location>
        <begin position="551"/>
        <end position="771"/>
    </location>
</feature>
<dbReference type="InterPro" id="IPR004358">
    <property type="entry name" value="Sig_transdc_His_kin-like_C"/>
</dbReference>
<feature type="transmembrane region" description="Helical" evidence="15">
    <location>
        <begin position="142"/>
        <end position="165"/>
    </location>
</feature>
<evidence type="ECO:0000256" key="10">
    <source>
        <dbReference type="ARBA" id="ARBA00022840"/>
    </source>
</evidence>
<accession>A0A074N476</accession>
<dbReference type="SUPFAM" id="SSF47384">
    <property type="entry name" value="Homodimeric domain of signal transducing histidine kinase"/>
    <property type="match status" value="1"/>
</dbReference>
<dbReference type="SMART" id="SM00304">
    <property type="entry name" value="HAMP"/>
    <property type="match status" value="1"/>
</dbReference>
<dbReference type="PANTHER" id="PTHR42878">
    <property type="entry name" value="TWO-COMPONENT HISTIDINE KINASE"/>
    <property type="match status" value="1"/>
</dbReference>
<dbReference type="AlphaFoldDB" id="A0A074N476"/>
<dbReference type="PRINTS" id="PR00344">
    <property type="entry name" value="BCTRLSENSOR"/>
</dbReference>
<dbReference type="Gene3D" id="1.10.287.130">
    <property type="match status" value="1"/>
</dbReference>
<dbReference type="InterPro" id="IPR000014">
    <property type="entry name" value="PAS"/>
</dbReference>
<feature type="transmembrane region" description="Helical" evidence="15">
    <location>
        <begin position="66"/>
        <end position="89"/>
    </location>
</feature>
<dbReference type="EMBL" id="JMIX01000003">
    <property type="protein sequence ID" value="KEO99003.1"/>
    <property type="molecule type" value="Genomic_DNA"/>
</dbReference>
<gene>
    <name evidence="19" type="ORF">EH32_07825</name>
</gene>
<dbReference type="GO" id="GO:0000156">
    <property type="term" value="F:phosphorelay response regulator activity"/>
    <property type="evidence" value="ECO:0007669"/>
    <property type="project" value="TreeGrafter"/>
</dbReference>
<dbReference type="GO" id="GO:0005886">
    <property type="term" value="C:plasma membrane"/>
    <property type="evidence" value="ECO:0007669"/>
    <property type="project" value="UniProtKB-SubCell"/>
</dbReference>
<dbReference type="Proteomes" id="UP000027866">
    <property type="component" value="Unassembled WGS sequence"/>
</dbReference>
<evidence type="ECO:0000256" key="14">
    <source>
        <dbReference type="SAM" id="MobiDB-lite"/>
    </source>
</evidence>
<comment type="caution">
    <text evidence="19">The sequence shown here is derived from an EMBL/GenBank/DDBJ whole genome shotgun (WGS) entry which is preliminary data.</text>
</comment>
<feature type="domain" description="HAMP" evidence="18">
    <location>
        <begin position="368"/>
        <end position="421"/>
    </location>
</feature>
<evidence type="ECO:0000256" key="9">
    <source>
        <dbReference type="ARBA" id="ARBA00022777"/>
    </source>
</evidence>
<dbReference type="GO" id="GO:0000155">
    <property type="term" value="F:phosphorelay sensor kinase activity"/>
    <property type="evidence" value="ECO:0007669"/>
    <property type="project" value="InterPro"/>
</dbReference>
<evidence type="ECO:0000256" key="12">
    <source>
        <dbReference type="ARBA" id="ARBA00023012"/>
    </source>
</evidence>
<dbReference type="EC" id="2.7.13.3" evidence="3"/>
<dbReference type="SUPFAM" id="SSF158472">
    <property type="entry name" value="HAMP domain-like"/>
    <property type="match status" value="1"/>
</dbReference>
<dbReference type="Pfam" id="PF19312">
    <property type="entry name" value="NtrY_N"/>
    <property type="match status" value="1"/>
</dbReference>
<dbReference type="InterPro" id="IPR005467">
    <property type="entry name" value="His_kinase_dom"/>
</dbReference>
<dbReference type="SMART" id="SM00387">
    <property type="entry name" value="HATPase_c"/>
    <property type="match status" value="1"/>
</dbReference>
<keyword evidence="10" id="KW-0067">ATP-binding</keyword>
<dbReference type="SMART" id="SM00388">
    <property type="entry name" value="HisKA"/>
    <property type="match status" value="1"/>
</dbReference>
<dbReference type="InterPro" id="IPR017232">
    <property type="entry name" value="NtrY"/>
</dbReference>
<dbReference type="PROSITE" id="PS50109">
    <property type="entry name" value="HIS_KIN"/>
    <property type="match status" value="1"/>
</dbReference>
<dbReference type="InterPro" id="IPR050351">
    <property type="entry name" value="BphY/WalK/GraS-like"/>
</dbReference>
<evidence type="ECO:0000259" key="16">
    <source>
        <dbReference type="PROSITE" id="PS50109"/>
    </source>
</evidence>
<evidence type="ECO:0000313" key="19">
    <source>
        <dbReference type="EMBL" id="KEO99003.1"/>
    </source>
</evidence>
<dbReference type="InterPro" id="IPR003661">
    <property type="entry name" value="HisK_dim/P_dom"/>
</dbReference>
<dbReference type="PROSITE" id="PS50885">
    <property type="entry name" value="HAMP"/>
    <property type="match status" value="1"/>
</dbReference>
<keyword evidence="9" id="KW-0418">Kinase</keyword>
<keyword evidence="11 15" id="KW-1133">Transmembrane helix</keyword>
<dbReference type="Gene3D" id="6.10.340.10">
    <property type="match status" value="1"/>
</dbReference>
<proteinExistence type="predicted"/>
<keyword evidence="8" id="KW-0547">Nucleotide-binding</keyword>
<dbReference type="PIRSF" id="PIRSF037532">
    <property type="entry name" value="STHK_NtrY"/>
    <property type="match status" value="1"/>
</dbReference>
<feature type="transmembrane region" description="Helical" evidence="15">
    <location>
        <begin position="101"/>
        <end position="122"/>
    </location>
</feature>
<evidence type="ECO:0000256" key="11">
    <source>
        <dbReference type="ARBA" id="ARBA00022989"/>
    </source>
</evidence>
<dbReference type="CDD" id="cd00082">
    <property type="entry name" value="HisKA"/>
    <property type="match status" value="1"/>
</dbReference>
<evidence type="ECO:0000256" key="5">
    <source>
        <dbReference type="ARBA" id="ARBA00022553"/>
    </source>
</evidence>
<dbReference type="Gene3D" id="3.30.450.20">
    <property type="entry name" value="PAS domain"/>
    <property type="match status" value="1"/>
</dbReference>
<evidence type="ECO:0000313" key="20">
    <source>
        <dbReference type="Proteomes" id="UP000027866"/>
    </source>
</evidence>
<dbReference type="InterPro" id="IPR003594">
    <property type="entry name" value="HATPase_dom"/>
</dbReference>
<dbReference type="Gene3D" id="3.30.565.10">
    <property type="entry name" value="Histidine kinase-like ATPase, C-terminal domain"/>
    <property type="match status" value="1"/>
</dbReference>
<evidence type="ECO:0000256" key="15">
    <source>
        <dbReference type="SAM" id="Phobius"/>
    </source>
</evidence>
<protein>
    <recommendedName>
        <fullName evidence="3">histidine kinase</fullName>
        <ecNumber evidence="3">2.7.13.3</ecNumber>
    </recommendedName>
</protein>
<keyword evidence="13 15" id="KW-0472">Membrane</keyword>
<keyword evidence="4" id="KW-1003">Cell membrane</keyword>
<dbReference type="SUPFAM" id="SSF55874">
    <property type="entry name" value="ATPase domain of HSP90 chaperone/DNA topoisomerase II/histidine kinase"/>
    <property type="match status" value="1"/>
</dbReference>
<comment type="catalytic activity">
    <reaction evidence="1">
        <text>ATP + protein L-histidine = ADP + protein N-phospho-L-histidine.</text>
        <dbReference type="EC" id="2.7.13.3"/>
    </reaction>
</comment>
<evidence type="ECO:0000256" key="7">
    <source>
        <dbReference type="ARBA" id="ARBA00022692"/>
    </source>
</evidence>
<comment type="subcellular location">
    <subcellularLocation>
        <location evidence="2">Cell membrane</location>
        <topology evidence="2">Multi-pass membrane protein</topology>
    </subcellularLocation>
</comment>
<dbReference type="KEGG" id="elq:Ga0102493_112499"/>
<dbReference type="InterPro" id="IPR003660">
    <property type="entry name" value="HAMP_dom"/>
</dbReference>
<dbReference type="PATRIC" id="fig|39960.10.peg.1596"/>
<dbReference type="InterPro" id="IPR045671">
    <property type="entry name" value="NtrY-like_N"/>
</dbReference>
<dbReference type="GO" id="GO:0030295">
    <property type="term" value="F:protein kinase activator activity"/>
    <property type="evidence" value="ECO:0007669"/>
    <property type="project" value="TreeGrafter"/>
</dbReference>
<keyword evidence="7 15" id="KW-0812">Transmembrane</keyword>
<dbReference type="Pfam" id="PF02518">
    <property type="entry name" value="HATPase_c"/>
    <property type="match status" value="1"/>
</dbReference>
<keyword evidence="5" id="KW-0597">Phosphoprotein</keyword>
<evidence type="ECO:0000256" key="13">
    <source>
        <dbReference type="ARBA" id="ARBA00023136"/>
    </source>
</evidence>
<dbReference type="Pfam" id="PF00512">
    <property type="entry name" value="HisKA"/>
    <property type="match status" value="1"/>
</dbReference>
<feature type="region of interest" description="Disordered" evidence="14">
    <location>
        <begin position="1"/>
        <end position="41"/>
    </location>
</feature>
<dbReference type="GO" id="GO:0005524">
    <property type="term" value="F:ATP binding"/>
    <property type="evidence" value="ECO:0007669"/>
    <property type="project" value="UniProtKB-KW"/>
</dbReference>
<organism evidence="19 20">
    <name type="scientific">Erythrobacter litoralis</name>
    <dbReference type="NCBI Taxonomy" id="39960"/>
    <lineage>
        <taxon>Bacteria</taxon>
        <taxon>Pseudomonadati</taxon>
        <taxon>Pseudomonadota</taxon>
        <taxon>Alphaproteobacteria</taxon>
        <taxon>Sphingomonadales</taxon>
        <taxon>Erythrobacteraceae</taxon>
        <taxon>Erythrobacter/Porphyrobacter group</taxon>
        <taxon>Erythrobacter</taxon>
    </lineage>
</organism>
<evidence type="ECO:0000259" key="18">
    <source>
        <dbReference type="PROSITE" id="PS50885"/>
    </source>
</evidence>